<sequence>MLFILGTKSYESKQGKIDNFICPFCYANTDLNYDLYGRYTYVTLIPLFPVDKEILTYCDHCDKVIEPKHLEPTVKIEIEKIKKENTFKAPFWTYTGSIILAGALIWGINIYFNSKDNSKIYLENPIEGDVYNVKMSNGYYTTYRIDKVTKDSVFVTINDYNAYLPYETDDIDTPENYTNTRAKYSKQEVIRLFDKDEIYSITRKE</sequence>
<keyword evidence="1" id="KW-0812">Transmembrane</keyword>
<accession>A0A7Y3R8C8</accession>
<feature type="transmembrane region" description="Helical" evidence="1">
    <location>
        <begin position="91"/>
        <end position="112"/>
    </location>
</feature>
<evidence type="ECO:0000313" key="2">
    <source>
        <dbReference type="EMBL" id="NNT71395.1"/>
    </source>
</evidence>
<reference evidence="2 3" key="1">
    <citation type="submission" date="2020-05" db="EMBL/GenBank/DDBJ databases">
        <title>Draft genome of Flavobacterium sp. IMCC34852.</title>
        <authorList>
            <person name="Song J."/>
            <person name="Cho J.-C."/>
        </authorList>
    </citation>
    <scope>NUCLEOTIDE SEQUENCE [LARGE SCALE GENOMIC DNA]</scope>
    <source>
        <strain evidence="2 3">IMCC34852</strain>
    </source>
</reference>
<evidence type="ECO:0008006" key="4">
    <source>
        <dbReference type="Google" id="ProtNLM"/>
    </source>
</evidence>
<dbReference type="AlphaFoldDB" id="A0A7Y3R8C8"/>
<gene>
    <name evidence="2" type="ORF">HKT18_04110</name>
</gene>
<evidence type="ECO:0000313" key="3">
    <source>
        <dbReference type="Proteomes" id="UP000536509"/>
    </source>
</evidence>
<organism evidence="2 3">
    <name type="scientific">Flavobacterium rivulicola</name>
    <dbReference type="NCBI Taxonomy" id="2732161"/>
    <lineage>
        <taxon>Bacteria</taxon>
        <taxon>Pseudomonadati</taxon>
        <taxon>Bacteroidota</taxon>
        <taxon>Flavobacteriia</taxon>
        <taxon>Flavobacteriales</taxon>
        <taxon>Flavobacteriaceae</taxon>
        <taxon>Flavobacterium</taxon>
    </lineage>
</organism>
<keyword evidence="1" id="KW-0472">Membrane</keyword>
<protein>
    <recommendedName>
        <fullName evidence="4">Zinc-ribbon domain-containing protein</fullName>
    </recommendedName>
</protein>
<evidence type="ECO:0000256" key="1">
    <source>
        <dbReference type="SAM" id="Phobius"/>
    </source>
</evidence>
<keyword evidence="3" id="KW-1185">Reference proteome</keyword>
<comment type="caution">
    <text evidence="2">The sequence shown here is derived from an EMBL/GenBank/DDBJ whole genome shotgun (WGS) entry which is preliminary data.</text>
</comment>
<proteinExistence type="predicted"/>
<name>A0A7Y3R8C8_9FLAO</name>
<dbReference type="Proteomes" id="UP000536509">
    <property type="component" value="Unassembled WGS sequence"/>
</dbReference>
<dbReference type="EMBL" id="JABEVX010000002">
    <property type="protein sequence ID" value="NNT71395.1"/>
    <property type="molecule type" value="Genomic_DNA"/>
</dbReference>
<dbReference type="RefSeq" id="WP_171221609.1">
    <property type="nucleotide sequence ID" value="NZ_CP121446.1"/>
</dbReference>
<keyword evidence="1" id="KW-1133">Transmembrane helix</keyword>